<feature type="transmembrane region" description="Helical" evidence="3">
    <location>
        <begin position="273"/>
        <end position="293"/>
    </location>
</feature>
<evidence type="ECO:0000256" key="3">
    <source>
        <dbReference type="SAM" id="Phobius"/>
    </source>
</evidence>
<name>A1ZU22_MICM2</name>
<keyword evidence="3" id="KW-0472">Membrane</keyword>
<keyword evidence="1" id="KW-0175">Coiled coil</keyword>
<organism evidence="4 5">
    <name type="scientific">Microscilla marina ATCC 23134</name>
    <dbReference type="NCBI Taxonomy" id="313606"/>
    <lineage>
        <taxon>Bacteria</taxon>
        <taxon>Pseudomonadati</taxon>
        <taxon>Bacteroidota</taxon>
        <taxon>Cytophagia</taxon>
        <taxon>Cytophagales</taxon>
        <taxon>Microscillaceae</taxon>
        <taxon>Microscilla</taxon>
    </lineage>
</organism>
<sequence>MKKIIFILTIITLSIAQLSAQDKAKIDSLLQKLPTVKDSTEVDVLNGLAHEYLLFKDKEKDKQAEDYITRLLSISRKLSYAEGLAVGLRNLSVINMRHGEYRKALRDLFQALAMVEDTGKEVDQAVCFRLIGDCYEQKENFGQAIDYYIKSYQLYAKLDMERKTIDLVNDLASLYQKENQNEQAITFANHGLMLAQKYNQKEDVKESYHILAKVHKTTKEFDLAYEYQEKYANIKDSIAKEQSLAELAKLEANHKAQEQQRVAKKKQEQRNNLQYLGISAFFILLFGGLFFVGDVAIPPHMMRKMIFIALFLTFQFLLLLLNPILQEYAGGVALFRLLINGCFALGFVFLIRYLETRINMRLEKRIRRRIKKRVQKKLSKQEIDAAKKEKSEMKKSSKKGMQSNMATS</sequence>
<gene>
    <name evidence="4" type="ORF">M23134_06008</name>
</gene>
<dbReference type="InterPro" id="IPR019734">
    <property type="entry name" value="TPR_rpt"/>
</dbReference>
<reference evidence="4 5" key="1">
    <citation type="submission" date="2007-01" db="EMBL/GenBank/DDBJ databases">
        <authorList>
            <person name="Haygood M."/>
            <person name="Podell S."/>
            <person name="Anderson C."/>
            <person name="Hopkinson B."/>
            <person name="Roe K."/>
            <person name="Barbeau K."/>
            <person name="Gaasterland T."/>
            <person name="Ferriera S."/>
            <person name="Johnson J."/>
            <person name="Kravitz S."/>
            <person name="Beeson K."/>
            <person name="Sutton G."/>
            <person name="Rogers Y.-H."/>
            <person name="Friedman R."/>
            <person name="Frazier M."/>
            <person name="Venter J.C."/>
        </authorList>
    </citation>
    <scope>NUCLEOTIDE SEQUENCE [LARGE SCALE GENOMIC DNA]</scope>
    <source>
        <strain evidence="4 5">ATCC 23134</strain>
    </source>
</reference>
<comment type="caution">
    <text evidence="4">The sequence shown here is derived from an EMBL/GenBank/DDBJ whole genome shotgun (WGS) entry which is preliminary data.</text>
</comment>
<dbReference type="eggNOG" id="COG0457">
    <property type="taxonomic scope" value="Bacteria"/>
</dbReference>
<dbReference type="Pfam" id="PF13181">
    <property type="entry name" value="TPR_8"/>
    <property type="match status" value="1"/>
</dbReference>
<accession>A1ZU22</accession>
<dbReference type="SMART" id="SM00028">
    <property type="entry name" value="TPR"/>
    <property type="match status" value="4"/>
</dbReference>
<keyword evidence="3" id="KW-1133">Transmembrane helix</keyword>
<evidence type="ECO:0000256" key="2">
    <source>
        <dbReference type="SAM" id="MobiDB-lite"/>
    </source>
</evidence>
<dbReference type="EMBL" id="AAWS01000038">
    <property type="protein sequence ID" value="EAY26135.1"/>
    <property type="molecule type" value="Genomic_DNA"/>
</dbReference>
<dbReference type="OrthoDB" id="9779074at2"/>
<feature type="coiled-coil region" evidence="1">
    <location>
        <begin position="240"/>
        <end position="269"/>
    </location>
</feature>
<evidence type="ECO:0000313" key="5">
    <source>
        <dbReference type="Proteomes" id="UP000004095"/>
    </source>
</evidence>
<feature type="compositionally biased region" description="Basic and acidic residues" evidence="2">
    <location>
        <begin position="379"/>
        <end position="395"/>
    </location>
</feature>
<evidence type="ECO:0000256" key="1">
    <source>
        <dbReference type="SAM" id="Coils"/>
    </source>
</evidence>
<evidence type="ECO:0000313" key="4">
    <source>
        <dbReference type="EMBL" id="EAY26135.1"/>
    </source>
</evidence>
<dbReference type="Proteomes" id="UP000004095">
    <property type="component" value="Unassembled WGS sequence"/>
</dbReference>
<dbReference type="RefSeq" id="WP_002701557.1">
    <property type="nucleotide sequence ID" value="NZ_AAWS01000038.1"/>
</dbReference>
<dbReference type="InterPro" id="IPR011990">
    <property type="entry name" value="TPR-like_helical_dom_sf"/>
</dbReference>
<dbReference type="AlphaFoldDB" id="A1ZU22"/>
<dbReference type="PANTHER" id="PTHR10098">
    <property type="entry name" value="RAPSYN-RELATED"/>
    <property type="match status" value="1"/>
</dbReference>
<dbReference type="SUPFAM" id="SSF48452">
    <property type="entry name" value="TPR-like"/>
    <property type="match status" value="1"/>
</dbReference>
<protein>
    <submittedName>
        <fullName evidence="4">Tetratricopeptide repeat domain protein</fullName>
    </submittedName>
</protein>
<feature type="transmembrane region" description="Helical" evidence="3">
    <location>
        <begin position="331"/>
        <end position="354"/>
    </location>
</feature>
<feature type="region of interest" description="Disordered" evidence="2">
    <location>
        <begin position="378"/>
        <end position="408"/>
    </location>
</feature>
<dbReference type="Gene3D" id="1.25.40.10">
    <property type="entry name" value="Tetratricopeptide repeat domain"/>
    <property type="match status" value="1"/>
</dbReference>
<proteinExistence type="predicted"/>
<feature type="transmembrane region" description="Helical" evidence="3">
    <location>
        <begin position="305"/>
        <end position="325"/>
    </location>
</feature>
<dbReference type="Pfam" id="PF13424">
    <property type="entry name" value="TPR_12"/>
    <property type="match status" value="1"/>
</dbReference>
<keyword evidence="5" id="KW-1185">Reference proteome</keyword>
<keyword evidence="3" id="KW-0812">Transmembrane</keyword>